<comment type="function">
    <text evidence="2">Hydrolase that can specifically remove 'Lys-48'-linked conjugated ubiquitin from proteins. Has exodeubiquitinase activity and has a preference for long polyubiquitin chains. May play a regulatory role at the level of protein turnover.</text>
</comment>
<dbReference type="PANTHER" id="PTHR18063:SF6">
    <property type="entry name" value="UBIQUITIN CARBOXYL-TERMINAL HYDROLASE"/>
    <property type="match status" value="1"/>
</dbReference>
<dbReference type="GO" id="GO:0036435">
    <property type="term" value="F:K48-linked polyubiquitin modification-dependent protein binding"/>
    <property type="evidence" value="ECO:0007669"/>
    <property type="project" value="UniProtKB-UniRule"/>
</dbReference>
<feature type="domain" description="MINDY deubiquitinase" evidence="4">
    <location>
        <begin position="45"/>
        <end position="160"/>
    </location>
</feature>
<keyword evidence="2" id="KW-0788">Thiol protease</keyword>
<dbReference type="EC" id="3.4.19.12" evidence="2"/>
<dbReference type="GO" id="GO:0071944">
    <property type="term" value="C:cell periphery"/>
    <property type="evidence" value="ECO:0007669"/>
    <property type="project" value="TreeGrafter"/>
</dbReference>
<protein>
    <recommendedName>
        <fullName evidence="2">Ubiquitin carboxyl-terminal hydrolase</fullName>
        <ecNumber evidence="2">3.4.19.12</ecNumber>
    </recommendedName>
</protein>
<keyword evidence="6" id="KW-1185">Reference proteome</keyword>
<keyword evidence="2" id="KW-0645">Protease</keyword>
<dbReference type="GO" id="GO:0140934">
    <property type="term" value="F:histone deubiquitinase activity"/>
    <property type="evidence" value="ECO:0007669"/>
    <property type="project" value="UniProtKB-UniRule"/>
</dbReference>
<comment type="catalytic activity">
    <reaction evidence="2">
        <text>Thiol-dependent hydrolysis of ester, thioester, amide, peptide and isopeptide bonds formed by the C-terminal Gly of ubiquitin (a 76-residue protein attached to proteins as an intracellular targeting signal).</text>
        <dbReference type="EC" id="3.4.19.12"/>
    </reaction>
</comment>
<dbReference type="GO" id="GO:0005829">
    <property type="term" value="C:cytosol"/>
    <property type="evidence" value="ECO:0007669"/>
    <property type="project" value="TreeGrafter"/>
</dbReference>
<name>A0AAD5N7F4_PARTN</name>
<dbReference type="InterPro" id="IPR033979">
    <property type="entry name" value="MINDY_domain"/>
</dbReference>
<dbReference type="GO" id="GO:0004843">
    <property type="term" value="F:cysteine-type deubiquitinase activity"/>
    <property type="evidence" value="ECO:0007669"/>
    <property type="project" value="UniProtKB-UniRule"/>
</dbReference>
<accession>A0AAD5N7F4</accession>
<feature type="region of interest" description="Disordered" evidence="3">
    <location>
        <begin position="194"/>
        <end position="256"/>
    </location>
</feature>
<comment type="similarity">
    <text evidence="1 2">Belongs to the MINDY deubiquitinase family. FAM63 subfamily.</text>
</comment>
<sequence length="256" mass="29068">MSACTESNYDKNLDDVIIFYRTSDVAWMLISDFETLPTLNLLQLYHPQFVEISKAIGDLTYNQLVEQICDDENVNRLLLQEFFSENVSQLTYHGLASLTQAMHDGELAVLFRNNHFHTVYKRKDLLYLLVSDSGYVNEPSIVWESFNSVDGNSVFFAGDFSFGAPSSIAPPEKGVCDTNSDFLLAQQMQKYEDELAMQESEKSSRREVLKEIRDSSSSTSENVISNHTSFDKVPYATDRTLTNSGQKEKKETCTIL</sequence>
<reference evidence="5" key="1">
    <citation type="submission" date="2021-06" db="EMBL/GenBank/DDBJ databases">
        <title>Parelaphostrongylus tenuis whole genome reference sequence.</title>
        <authorList>
            <person name="Garwood T.J."/>
            <person name="Larsen P.A."/>
            <person name="Fountain-Jones N.M."/>
            <person name="Garbe J.R."/>
            <person name="Macchietto M.G."/>
            <person name="Kania S.A."/>
            <person name="Gerhold R.W."/>
            <person name="Richards J.E."/>
            <person name="Wolf T.M."/>
        </authorList>
    </citation>
    <scope>NUCLEOTIDE SEQUENCE</scope>
    <source>
        <strain evidence="5">MNPRO001-30</strain>
        <tissue evidence="5">Meninges</tissue>
    </source>
</reference>
<evidence type="ECO:0000256" key="2">
    <source>
        <dbReference type="RuleBase" id="RU367139"/>
    </source>
</evidence>
<dbReference type="Pfam" id="PF04424">
    <property type="entry name" value="MINDY_DUB"/>
    <property type="match status" value="1"/>
</dbReference>
<dbReference type="PANTHER" id="PTHR18063">
    <property type="entry name" value="NF-E2 INDUCIBLE PROTEIN"/>
    <property type="match status" value="1"/>
</dbReference>
<evidence type="ECO:0000256" key="3">
    <source>
        <dbReference type="SAM" id="MobiDB-lite"/>
    </source>
</evidence>
<dbReference type="EMBL" id="JAHQIW010004259">
    <property type="protein sequence ID" value="KAJ1361729.1"/>
    <property type="molecule type" value="Genomic_DNA"/>
</dbReference>
<evidence type="ECO:0000313" key="5">
    <source>
        <dbReference type="EMBL" id="KAJ1361729.1"/>
    </source>
</evidence>
<dbReference type="GO" id="GO:1990380">
    <property type="term" value="F:K48-linked deubiquitinase activity"/>
    <property type="evidence" value="ECO:0007669"/>
    <property type="project" value="UniProtKB-UniRule"/>
</dbReference>
<evidence type="ECO:0000256" key="1">
    <source>
        <dbReference type="ARBA" id="ARBA00006616"/>
    </source>
</evidence>
<dbReference type="GO" id="GO:0006508">
    <property type="term" value="P:proteolysis"/>
    <property type="evidence" value="ECO:0007669"/>
    <property type="project" value="UniProtKB-KW"/>
</dbReference>
<dbReference type="GO" id="GO:0016807">
    <property type="term" value="F:cysteine-type carboxypeptidase activity"/>
    <property type="evidence" value="ECO:0007669"/>
    <property type="project" value="TreeGrafter"/>
</dbReference>
<evidence type="ECO:0000259" key="4">
    <source>
        <dbReference type="Pfam" id="PF04424"/>
    </source>
</evidence>
<dbReference type="GO" id="GO:0071108">
    <property type="term" value="P:protein K48-linked deubiquitination"/>
    <property type="evidence" value="ECO:0007669"/>
    <property type="project" value="TreeGrafter"/>
</dbReference>
<organism evidence="5 6">
    <name type="scientific">Parelaphostrongylus tenuis</name>
    <name type="common">Meningeal worm</name>
    <dbReference type="NCBI Taxonomy" id="148309"/>
    <lineage>
        <taxon>Eukaryota</taxon>
        <taxon>Metazoa</taxon>
        <taxon>Ecdysozoa</taxon>
        <taxon>Nematoda</taxon>
        <taxon>Chromadorea</taxon>
        <taxon>Rhabditida</taxon>
        <taxon>Rhabditina</taxon>
        <taxon>Rhabditomorpha</taxon>
        <taxon>Strongyloidea</taxon>
        <taxon>Metastrongylidae</taxon>
        <taxon>Parelaphostrongylus</taxon>
    </lineage>
</organism>
<dbReference type="AlphaFoldDB" id="A0AAD5N7F4"/>
<proteinExistence type="inferred from homology"/>
<feature type="compositionally biased region" description="Basic and acidic residues" evidence="3">
    <location>
        <begin position="246"/>
        <end position="256"/>
    </location>
</feature>
<keyword evidence="2" id="KW-0833">Ubl conjugation pathway</keyword>
<evidence type="ECO:0000313" key="6">
    <source>
        <dbReference type="Proteomes" id="UP001196413"/>
    </source>
</evidence>
<keyword evidence="2" id="KW-0378">Hydrolase</keyword>
<gene>
    <name evidence="5" type="ORF">KIN20_021058</name>
</gene>
<feature type="compositionally biased region" description="Basic and acidic residues" evidence="3">
    <location>
        <begin position="199"/>
        <end position="214"/>
    </location>
</feature>
<dbReference type="InterPro" id="IPR007518">
    <property type="entry name" value="MINDY"/>
</dbReference>
<dbReference type="Proteomes" id="UP001196413">
    <property type="component" value="Unassembled WGS sequence"/>
</dbReference>
<comment type="caution">
    <text evidence="5">The sequence shown here is derived from an EMBL/GenBank/DDBJ whole genome shotgun (WGS) entry which is preliminary data.</text>
</comment>